<organism evidence="2">
    <name type="scientific">viral metagenome</name>
    <dbReference type="NCBI Taxonomy" id="1070528"/>
    <lineage>
        <taxon>unclassified sequences</taxon>
        <taxon>metagenomes</taxon>
        <taxon>organismal metagenomes</taxon>
    </lineage>
</organism>
<dbReference type="CDD" id="cd01673">
    <property type="entry name" value="dNK"/>
    <property type="match status" value="1"/>
</dbReference>
<dbReference type="PANTHER" id="PTHR10513:SF35">
    <property type="entry name" value="DEOXYADENOSINE KINASE"/>
    <property type="match status" value="1"/>
</dbReference>
<sequence>MDSQSSQTHKLISIDGNIGSGKSTLMEALKNKFKDNKNVVFLREPVDEWAQIKDENNVTILEKFYANQKEYSFPFQMMAYISRLSLLKDAVKNNPGAIFISERSLFTDREVFAKMLYKSGFIEEVNYKIYLKWFDSFSSDFPLHKVIYVKADPQVCFDRIKTRSRTGESNIPLAYLENCHIHHNEMLDITNPNCICDDQIVLDGNIDIYQNDNQLDRWIQEIEEFIV</sequence>
<dbReference type="GO" id="GO:0005737">
    <property type="term" value="C:cytoplasm"/>
    <property type="evidence" value="ECO:0007669"/>
    <property type="project" value="TreeGrafter"/>
</dbReference>
<proteinExistence type="predicted"/>
<dbReference type="EMBL" id="MN740169">
    <property type="protein sequence ID" value="QHT91766.1"/>
    <property type="molecule type" value="Genomic_DNA"/>
</dbReference>
<dbReference type="PIRSF" id="PIRSF000705">
    <property type="entry name" value="DNK"/>
    <property type="match status" value="1"/>
</dbReference>
<dbReference type="SUPFAM" id="SSF52540">
    <property type="entry name" value="P-loop containing nucleoside triphosphate hydrolases"/>
    <property type="match status" value="1"/>
</dbReference>
<reference evidence="2" key="1">
    <citation type="journal article" date="2020" name="Nature">
        <title>Giant virus diversity and host interactions through global metagenomics.</title>
        <authorList>
            <person name="Schulz F."/>
            <person name="Roux S."/>
            <person name="Paez-Espino D."/>
            <person name="Jungbluth S."/>
            <person name="Walsh D.A."/>
            <person name="Denef V.J."/>
            <person name="McMahon K.D."/>
            <person name="Konstantinidis K.T."/>
            <person name="Eloe-Fadrosh E.A."/>
            <person name="Kyrpides N.C."/>
            <person name="Woyke T."/>
        </authorList>
    </citation>
    <scope>NUCLEOTIDE SEQUENCE</scope>
    <source>
        <strain evidence="2">GVMAG-M-3300023184-86</strain>
    </source>
</reference>
<dbReference type="GO" id="GO:0019136">
    <property type="term" value="F:deoxynucleoside kinase activity"/>
    <property type="evidence" value="ECO:0007669"/>
    <property type="project" value="InterPro"/>
</dbReference>
<dbReference type="GO" id="GO:0005524">
    <property type="term" value="F:ATP binding"/>
    <property type="evidence" value="ECO:0007669"/>
    <property type="project" value="InterPro"/>
</dbReference>
<dbReference type="AlphaFoldDB" id="A0A6C0IH27"/>
<accession>A0A6C0IH27</accession>
<dbReference type="InterPro" id="IPR002624">
    <property type="entry name" value="DCK/DGK"/>
</dbReference>
<evidence type="ECO:0000259" key="1">
    <source>
        <dbReference type="Pfam" id="PF01712"/>
    </source>
</evidence>
<protein>
    <recommendedName>
        <fullName evidence="1">Deoxynucleoside kinase domain-containing protein</fullName>
    </recommendedName>
</protein>
<dbReference type="InterPro" id="IPR027417">
    <property type="entry name" value="P-loop_NTPase"/>
</dbReference>
<evidence type="ECO:0000313" key="2">
    <source>
        <dbReference type="EMBL" id="QHT91766.1"/>
    </source>
</evidence>
<name>A0A6C0IH27_9ZZZZ</name>
<dbReference type="Gene3D" id="3.40.50.300">
    <property type="entry name" value="P-loop containing nucleotide triphosphate hydrolases"/>
    <property type="match status" value="1"/>
</dbReference>
<dbReference type="Pfam" id="PF01712">
    <property type="entry name" value="dNK"/>
    <property type="match status" value="1"/>
</dbReference>
<dbReference type="InterPro" id="IPR031314">
    <property type="entry name" value="DNK_dom"/>
</dbReference>
<dbReference type="InterPro" id="IPR050566">
    <property type="entry name" value="Deoxyribonucleoside_kinase"/>
</dbReference>
<feature type="domain" description="Deoxynucleoside kinase" evidence="1">
    <location>
        <begin position="12"/>
        <end position="226"/>
    </location>
</feature>
<dbReference type="PANTHER" id="PTHR10513">
    <property type="entry name" value="DEOXYNUCLEOSIDE KINASE"/>
    <property type="match status" value="1"/>
</dbReference>